<gene>
    <name evidence="1" type="ORF">ACN42_g6989</name>
</gene>
<dbReference type="AlphaFoldDB" id="A0A101MGH1"/>
<proteinExistence type="predicted"/>
<dbReference type="InterPro" id="IPR046341">
    <property type="entry name" value="SET_dom_sf"/>
</dbReference>
<dbReference type="STRING" id="48697.A0A101MGH1"/>
<protein>
    <recommendedName>
        <fullName evidence="3">SET domain-containing protein</fullName>
    </recommendedName>
</protein>
<reference evidence="1 2" key="1">
    <citation type="submission" date="2015-10" db="EMBL/GenBank/DDBJ databases">
        <title>Genome sequencing of Penicillium freii.</title>
        <authorList>
            <person name="Nguyen H.D."/>
            <person name="Visagie C.M."/>
            <person name="Seifert K.A."/>
        </authorList>
    </citation>
    <scope>NUCLEOTIDE SEQUENCE [LARGE SCALE GENOMIC DNA]</scope>
    <source>
        <strain evidence="1 2">DAOM 242723</strain>
    </source>
</reference>
<dbReference type="Proteomes" id="UP000055045">
    <property type="component" value="Unassembled WGS sequence"/>
</dbReference>
<keyword evidence="2" id="KW-1185">Reference proteome</keyword>
<organism evidence="1 2">
    <name type="scientific">Penicillium freii</name>
    <dbReference type="NCBI Taxonomy" id="48697"/>
    <lineage>
        <taxon>Eukaryota</taxon>
        <taxon>Fungi</taxon>
        <taxon>Dikarya</taxon>
        <taxon>Ascomycota</taxon>
        <taxon>Pezizomycotina</taxon>
        <taxon>Eurotiomycetes</taxon>
        <taxon>Eurotiomycetidae</taxon>
        <taxon>Eurotiales</taxon>
        <taxon>Aspergillaceae</taxon>
        <taxon>Penicillium</taxon>
    </lineage>
</organism>
<evidence type="ECO:0000313" key="2">
    <source>
        <dbReference type="Proteomes" id="UP000055045"/>
    </source>
</evidence>
<dbReference type="Gene3D" id="2.170.270.10">
    <property type="entry name" value="SET domain"/>
    <property type="match status" value="1"/>
</dbReference>
<sequence length="177" mass="20302">MIPSTRADAIELYTTKDIEAGEEIYFCYSSDLEAQTKYERHEYLDFSCNCKACVPGTPFQELSDLRRRLIRGLLYILRGVDLDGKIQTSQSPMIVDPELKAAAETRNIPITARMVFHLLIVVFLEEEGLLDDWAVEILERGVVKPVALFRSNQNHEIEGADKDFSETKVVDRRWIFA</sequence>
<evidence type="ECO:0008006" key="3">
    <source>
        <dbReference type="Google" id="ProtNLM"/>
    </source>
</evidence>
<accession>A0A101MGH1</accession>
<evidence type="ECO:0000313" key="1">
    <source>
        <dbReference type="EMBL" id="KUM60152.1"/>
    </source>
</evidence>
<name>A0A101MGH1_PENFR</name>
<dbReference type="EMBL" id="LLXE01000188">
    <property type="protein sequence ID" value="KUM60152.1"/>
    <property type="molecule type" value="Genomic_DNA"/>
</dbReference>
<comment type="caution">
    <text evidence="1">The sequence shown here is derived from an EMBL/GenBank/DDBJ whole genome shotgun (WGS) entry which is preliminary data.</text>
</comment>
<dbReference type="SUPFAM" id="SSF82199">
    <property type="entry name" value="SET domain"/>
    <property type="match status" value="1"/>
</dbReference>